<reference evidence="3 4" key="1">
    <citation type="submission" date="2016-09" db="EMBL/GenBank/DDBJ databases">
        <title>Extensive genetic diversity and differential bi-allelic expression allows diatom success in the polar Southern Ocean.</title>
        <authorList>
            <consortium name="DOE Joint Genome Institute"/>
            <person name="Mock T."/>
            <person name="Otillar R.P."/>
            <person name="Strauss J."/>
            <person name="Dupont C."/>
            <person name="Frickenhaus S."/>
            <person name="Maumus F."/>
            <person name="Mcmullan M."/>
            <person name="Sanges R."/>
            <person name="Schmutz J."/>
            <person name="Toseland A."/>
            <person name="Valas R."/>
            <person name="Veluchamy A."/>
            <person name="Ward B.J."/>
            <person name="Allen A."/>
            <person name="Barry K."/>
            <person name="Falciatore A."/>
            <person name="Ferrante M."/>
            <person name="Fortunato A.E."/>
            <person name="Gloeckner G."/>
            <person name="Gruber A."/>
            <person name="Hipkin R."/>
            <person name="Janech M."/>
            <person name="Kroth P."/>
            <person name="Leese F."/>
            <person name="Lindquist E."/>
            <person name="Lyon B.R."/>
            <person name="Martin J."/>
            <person name="Mayer C."/>
            <person name="Parker M."/>
            <person name="Quesneville H."/>
            <person name="Raymond J."/>
            <person name="Uhlig C."/>
            <person name="Valentin K.U."/>
            <person name="Worden A.Z."/>
            <person name="Armbrust E.V."/>
            <person name="Bowler C."/>
            <person name="Green B."/>
            <person name="Moulton V."/>
            <person name="Van Oosterhout C."/>
            <person name="Grigoriev I."/>
        </authorList>
    </citation>
    <scope>NUCLEOTIDE SEQUENCE [LARGE SCALE GENOMIC DNA]</scope>
    <source>
        <strain evidence="3 4">CCMP1102</strain>
    </source>
</reference>
<evidence type="ECO:0000256" key="1">
    <source>
        <dbReference type="ARBA" id="ARBA00005445"/>
    </source>
</evidence>
<proteinExistence type="inferred from homology"/>
<evidence type="ECO:0008006" key="5">
    <source>
        <dbReference type="Google" id="ProtNLM"/>
    </source>
</evidence>
<keyword evidence="4" id="KW-1185">Reference proteome</keyword>
<keyword evidence="2" id="KW-0732">Signal</keyword>
<dbReference type="EMBL" id="KV784367">
    <property type="protein sequence ID" value="OEU11441.1"/>
    <property type="molecule type" value="Genomic_DNA"/>
</dbReference>
<name>A0A1E7EZT2_9STRA</name>
<comment type="similarity">
    <text evidence="1">Belongs to the ice-binding protein family.</text>
</comment>
<accession>A0A1E7EZT2</accession>
<dbReference type="InterPro" id="IPR021884">
    <property type="entry name" value="Ice-bd_prot"/>
</dbReference>
<organism evidence="3 4">
    <name type="scientific">Fragilariopsis cylindrus CCMP1102</name>
    <dbReference type="NCBI Taxonomy" id="635003"/>
    <lineage>
        <taxon>Eukaryota</taxon>
        <taxon>Sar</taxon>
        <taxon>Stramenopiles</taxon>
        <taxon>Ochrophyta</taxon>
        <taxon>Bacillariophyta</taxon>
        <taxon>Bacillariophyceae</taxon>
        <taxon>Bacillariophycidae</taxon>
        <taxon>Bacillariales</taxon>
        <taxon>Bacillariaceae</taxon>
        <taxon>Fragilariopsis</taxon>
    </lineage>
</organism>
<evidence type="ECO:0000313" key="4">
    <source>
        <dbReference type="Proteomes" id="UP000095751"/>
    </source>
</evidence>
<protein>
    <recommendedName>
        <fullName evidence="5">DUF3494 domain-containing protein</fullName>
    </recommendedName>
</protein>
<dbReference type="InParanoid" id="A0A1E7EZT2"/>
<dbReference type="KEGG" id="fcy:FRACYDRAFT_245171"/>
<evidence type="ECO:0000256" key="2">
    <source>
        <dbReference type="ARBA" id="ARBA00022729"/>
    </source>
</evidence>
<dbReference type="AlphaFoldDB" id="A0A1E7EZT2"/>
<evidence type="ECO:0000313" key="3">
    <source>
        <dbReference type="EMBL" id="OEU11441.1"/>
    </source>
</evidence>
<sequence length="298" mass="31276">MPSMASYVVGGKNAKCADGTEVSEDKCYAAAWEVWGPRRLGILEVGIWNHTPCGCFIWKKHEGWFAAHYKNPAAGSCTAGWRGTNIFSHEMCENFAVHARTTVTFGGVTSTIQDGDVGVYPGTSITGSHQFVNGGDIVLNSPAFADHVVDTHASAMEGNYGTSETAMEIEIGGITFLPGTYRSGSAINFAHGTVVTLDGNNEANPEFIFIAGSTLVTAADTFFDLKNGAKAENVVWVLGTAATLGARSHVAGSIMAGTAITFGTNSKLYGCALAQSAVTFESGGSVVLNHYEGNNLIL</sequence>
<dbReference type="Pfam" id="PF11999">
    <property type="entry name" value="Ice_binding"/>
    <property type="match status" value="1"/>
</dbReference>
<gene>
    <name evidence="3" type="ORF">FRACYDRAFT_245171</name>
</gene>
<dbReference type="Proteomes" id="UP000095751">
    <property type="component" value="Unassembled WGS sequence"/>
</dbReference>
<dbReference type="OrthoDB" id="10264374at2759"/>